<comment type="caution">
    <text evidence="2">The sequence shown here is derived from an EMBL/GenBank/DDBJ whole genome shotgun (WGS) entry which is preliminary data.</text>
</comment>
<evidence type="ECO:0000313" key="2">
    <source>
        <dbReference type="EMBL" id="NYH96117.1"/>
    </source>
</evidence>
<dbReference type="EMBL" id="JACBZF010000004">
    <property type="protein sequence ID" value="NYH96117.1"/>
    <property type="molecule type" value="Genomic_DNA"/>
</dbReference>
<accession>A0A7Y9XX14</accession>
<protein>
    <submittedName>
        <fullName evidence="2">Uncharacterized protein</fullName>
    </submittedName>
</protein>
<organism evidence="2 3">
    <name type="scientific">Novosphingobium marinum</name>
    <dbReference type="NCBI Taxonomy" id="1514948"/>
    <lineage>
        <taxon>Bacteria</taxon>
        <taxon>Pseudomonadati</taxon>
        <taxon>Pseudomonadota</taxon>
        <taxon>Alphaproteobacteria</taxon>
        <taxon>Sphingomonadales</taxon>
        <taxon>Sphingomonadaceae</taxon>
        <taxon>Novosphingobium</taxon>
    </lineage>
</organism>
<dbReference type="Proteomes" id="UP000522081">
    <property type="component" value="Unassembled WGS sequence"/>
</dbReference>
<gene>
    <name evidence="2" type="ORF">FHS75_002449</name>
</gene>
<feature type="region of interest" description="Disordered" evidence="1">
    <location>
        <begin position="14"/>
        <end position="33"/>
    </location>
</feature>
<sequence length="60" mass="6707">MDLNELYARHQTSLIRAADTDDDSERDRHNAEADAMASCIEERRIARGARAAPLLPAEQV</sequence>
<proteinExistence type="predicted"/>
<name>A0A7Y9XX14_9SPHN</name>
<reference evidence="2 3" key="1">
    <citation type="submission" date="2020-07" db="EMBL/GenBank/DDBJ databases">
        <title>Genomic Encyclopedia of Type Strains, Phase IV (KMG-IV): sequencing the most valuable type-strain genomes for metagenomic binning, comparative biology and taxonomic classification.</title>
        <authorList>
            <person name="Goeker M."/>
        </authorList>
    </citation>
    <scope>NUCLEOTIDE SEQUENCE [LARGE SCALE GENOMIC DNA]</scope>
    <source>
        <strain evidence="2 3">DSM 29043</strain>
    </source>
</reference>
<evidence type="ECO:0000256" key="1">
    <source>
        <dbReference type="SAM" id="MobiDB-lite"/>
    </source>
</evidence>
<evidence type="ECO:0000313" key="3">
    <source>
        <dbReference type="Proteomes" id="UP000522081"/>
    </source>
</evidence>
<keyword evidence="3" id="KW-1185">Reference proteome</keyword>
<dbReference type="RefSeq" id="WP_179407964.1">
    <property type="nucleotide sequence ID" value="NZ_BMGF01000004.1"/>
</dbReference>
<dbReference type="AlphaFoldDB" id="A0A7Y9XX14"/>